<evidence type="ECO:0000313" key="2">
    <source>
        <dbReference type="EMBL" id="MCM2532556.1"/>
    </source>
</evidence>
<evidence type="ECO:0000313" key="3">
    <source>
        <dbReference type="Proteomes" id="UP001523262"/>
    </source>
</evidence>
<dbReference type="Pfam" id="PF01844">
    <property type="entry name" value="HNH"/>
    <property type="match status" value="1"/>
</dbReference>
<keyword evidence="2" id="KW-0378">Hydrolase</keyword>
<gene>
    <name evidence="2" type="ORF">NDK43_09375</name>
</gene>
<dbReference type="Gene3D" id="1.10.30.50">
    <property type="match status" value="1"/>
</dbReference>
<dbReference type="InterPro" id="IPR003615">
    <property type="entry name" value="HNH_nuc"/>
</dbReference>
<feature type="domain" description="HNH nuclease" evidence="1">
    <location>
        <begin position="58"/>
        <end position="108"/>
    </location>
</feature>
<keyword evidence="2" id="KW-0255">Endonuclease</keyword>
<keyword evidence="3" id="KW-1185">Reference proteome</keyword>
<name>A0ABT0W8A3_9BACI</name>
<protein>
    <submittedName>
        <fullName evidence="2">HNH endonuclease</fullName>
    </submittedName>
</protein>
<reference evidence="2 3" key="1">
    <citation type="submission" date="2022-06" db="EMBL/GenBank/DDBJ databases">
        <authorList>
            <person name="Jeon C.O."/>
        </authorList>
    </citation>
    <scope>NUCLEOTIDE SEQUENCE [LARGE SCALE GENOMIC DNA]</scope>
    <source>
        <strain evidence="2 3">KCTC 13943</strain>
    </source>
</reference>
<comment type="caution">
    <text evidence="2">The sequence shown here is derived from an EMBL/GenBank/DDBJ whole genome shotgun (WGS) entry which is preliminary data.</text>
</comment>
<sequence>MPNKPMRMCKKQVDGCPNLTNDSSGYCDSHKYLAKQSKDYDKRRGSAASRGHDTKWRTYRIDFLKRNPTCISCGEKATVVDHIIAHKGDKDLFWARFNHQAMCASCHSRKTVLEDGGFGNGQK</sequence>
<dbReference type="InterPro" id="IPR002711">
    <property type="entry name" value="HNH"/>
</dbReference>
<dbReference type="GO" id="GO:0004519">
    <property type="term" value="F:endonuclease activity"/>
    <property type="evidence" value="ECO:0007669"/>
    <property type="project" value="UniProtKB-KW"/>
</dbReference>
<keyword evidence="2" id="KW-0540">Nuclease</keyword>
<evidence type="ECO:0000259" key="1">
    <source>
        <dbReference type="SMART" id="SM00507"/>
    </source>
</evidence>
<dbReference type="SMART" id="SM00507">
    <property type="entry name" value="HNHc"/>
    <property type="match status" value="1"/>
</dbReference>
<proteinExistence type="predicted"/>
<organism evidence="2 3">
    <name type="scientific">Neobacillus pocheonensis</name>
    <dbReference type="NCBI Taxonomy" id="363869"/>
    <lineage>
        <taxon>Bacteria</taxon>
        <taxon>Bacillati</taxon>
        <taxon>Bacillota</taxon>
        <taxon>Bacilli</taxon>
        <taxon>Bacillales</taxon>
        <taxon>Bacillaceae</taxon>
        <taxon>Neobacillus</taxon>
    </lineage>
</organism>
<accession>A0ABT0W8A3</accession>
<dbReference type="EMBL" id="JAMQCR010000001">
    <property type="protein sequence ID" value="MCM2532556.1"/>
    <property type="molecule type" value="Genomic_DNA"/>
</dbReference>
<dbReference type="Proteomes" id="UP001523262">
    <property type="component" value="Unassembled WGS sequence"/>
</dbReference>